<feature type="coiled-coil region" evidence="1">
    <location>
        <begin position="226"/>
        <end position="283"/>
    </location>
</feature>
<accession>A0ABU6JIJ8</accession>
<dbReference type="Proteomes" id="UP001352263">
    <property type="component" value="Unassembled WGS sequence"/>
</dbReference>
<comment type="caution">
    <text evidence="3">The sequence shown here is derived from an EMBL/GenBank/DDBJ whole genome shotgun (WGS) entry which is preliminary data.</text>
</comment>
<proteinExistence type="predicted"/>
<dbReference type="RefSeq" id="WP_326510132.1">
    <property type="nucleotide sequence ID" value="NZ_JAWIIV010000057.1"/>
</dbReference>
<keyword evidence="3" id="KW-0808">Transferase</keyword>
<evidence type="ECO:0000313" key="3">
    <source>
        <dbReference type="EMBL" id="MEC4723518.1"/>
    </source>
</evidence>
<evidence type="ECO:0000313" key="4">
    <source>
        <dbReference type="Proteomes" id="UP001352263"/>
    </source>
</evidence>
<evidence type="ECO:0000256" key="1">
    <source>
        <dbReference type="SAM" id="Coils"/>
    </source>
</evidence>
<dbReference type="NCBIfam" id="TIGR01444">
    <property type="entry name" value="fkbM_fam"/>
    <property type="match status" value="1"/>
</dbReference>
<organism evidence="3 4">
    <name type="scientific">Noviherbaspirillum album</name>
    <dbReference type="NCBI Taxonomy" id="3080276"/>
    <lineage>
        <taxon>Bacteria</taxon>
        <taxon>Pseudomonadati</taxon>
        <taxon>Pseudomonadota</taxon>
        <taxon>Betaproteobacteria</taxon>
        <taxon>Burkholderiales</taxon>
        <taxon>Oxalobacteraceae</taxon>
        <taxon>Noviherbaspirillum</taxon>
    </lineage>
</organism>
<keyword evidence="4" id="KW-1185">Reference proteome</keyword>
<dbReference type="SUPFAM" id="SSF53335">
    <property type="entry name" value="S-adenosyl-L-methionine-dependent methyltransferases"/>
    <property type="match status" value="1"/>
</dbReference>
<dbReference type="Gene3D" id="3.40.50.150">
    <property type="entry name" value="Vaccinia Virus protein VP39"/>
    <property type="match status" value="1"/>
</dbReference>
<keyword evidence="3" id="KW-0489">Methyltransferase</keyword>
<dbReference type="EMBL" id="JAWIIV010000057">
    <property type="protein sequence ID" value="MEC4723518.1"/>
    <property type="molecule type" value="Genomic_DNA"/>
</dbReference>
<sequence length="444" mass="50318">MTFISYAQNFEDVMLWRALKHVENGFYIDVGANDPTLYSVTKAFYDRGWNGINLEPVAQFFERLQNERPRDINLQLGAGASEGSFRFFDIPDTGLATSDAAMAQMHREQGWNVREIQVRVEPLSGICERHVTGDIHFLKIDVEGAEKEVLLGMDFARWRPWIVVIEATLPMSQQTAHENWDSLVVDAGYEYVYFDGLNRYYVARERAELKAAFKLPPNVFDNFVLNRDQESELRVAEAESRAQQSQRDRIEAERLRAEAERQRAEAEMRRIEAERMRANADEAARLAIEGLHSTQATLDNVVQRLHGAEHLIAEICSSKSWRITAPLRWGNANISQIKGAARQAVTSPRSFAARVARFGLRKSVPVIKSNPMLMAGANRLRNAFPDLSDKLLQSAKPVAAARMQQSPLALVQQDLPAWGESATPAERFKDALKLELARRAHEKN</sequence>
<dbReference type="GO" id="GO:0032259">
    <property type="term" value="P:methylation"/>
    <property type="evidence" value="ECO:0007669"/>
    <property type="project" value="UniProtKB-KW"/>
</dbReference>
<dbReference type="GO" id="GO:0008168">
    <property type="term" value="F:methyltransferase activity"/>
    <property type="evidence" value="ECO:0007669"/>
    <property type="project" value="UniProtKB-KW"/>
</dbReference>
<gene>
    <name evidence="3" type="ORF">RY831_30725</name>
</gene>
<name>A0ABU6JIJ8_9BURK</name>
<keyword evidence="1" id="KW-0175">Coiled coil</keyword>
<feature type="domain" description="Methyltransferase FkbM" evidence="2">
    <location>
        <begin position="29"/>
        <end position="191"/>
    </location>
</feature>
<dbReference type="Pfam" id="PF05050">
    <property type="entry name" value="Methyltransf_21"/>
    <property type="match status" value="1"/>
</dbReference>
<dbReference type="InterPro" id="IPR029063">
    <property type="entry name" value="SAM-dependent_MTases_sf"/>
</dbReference>
<evidence type="ECO:0000259" key="2">
    <source>
        <dbReference type="Pfam" id="PF05050"/>
    </source>
</evidence>
<dbReference type="InterPro" id="IPR006342">
    <property type="entry name" value="FkbM_mtfrase"/>
</dbReference>
<reference evidence="3 4" key="1">
    <citation type="submission" date="2023-10" db="EMBL/GenBank/DDBJ databases">
        <title>Noviherbaspirillum sp. CPCC 100848 genome assembly.</title>
        <authorList>
            <person name="Li X.Y."/>
            <person name="Fang X.M."/>
        </authorList>
    </citation>
    <scope>NUCLEOTIDE SEQUENCE [LARGE SCALE GENOMIC DNA]</scope>
    <source>
        <strain evidence="3 4">CPCC 100848</strain>
    </source>
</reference>
<protein>
    <submittedName>
        <fullName evidence="3">FkbM family methyltransferase</fullName>
    </submittedName>
</protein>